<reference evidence="8" key="1">
    <citation type="submission" date="2020-05" db="EMBL/GenBank/DDBJ databases">
        <title>Phylogenomic resolution of chytrid fungi.</title>
        <authorList>
            <person name="Stajich J.E."/>
            <person name="Amses K."/>
            <person name="Simmons R."/>
            <person name="Seto K."/>
            <person name="Myers J."/>
            <person name="Bonds A."/>
            <person name="Quandt C.A."/>
            <person name="Barry K."/>
            <person name="Liu P."/>
            <person name="Grigoriev I."/>
            <person name="Longcore J.E."/>
            <person name="James T.Y."/>
        </authorList>
    </citation>
    <scope>NUCLEOTIDE SEQUENCE</scope>
    <source>
        <strain evidence="8">JEL0513</strain>
    </source>
</reference>
<dbReference type="PANTHER" id="PTHR12810">
    <property type="entry name" value="MITOCHONDRIAL 28S RIBOSOMAL PROTEIN S29"/>
    <property type="match status" value="1"/>
</dbReference>
<evidence type="ECO:0000256" key="7">
    <source>
        <dbReference type="ARBA" id="ARBA00035140"/>
    </source>
</evidence>
<dbReference type="InterPro" id="IPR019368">
    <property type="entry name" value="Ribosomal_mS29"/>
</dbReference>
<dbReference type="GO" id="GO:0003735">
    <property type="term" value="F:structural constituent of ribosome"/>
    <property type="evidence" value="ECO:0007669"/>
    <property type="project" value="TreeGrafter"/>
</dbReference>
<sequence length="442" mass="48542">MIASVRSSQLFILRLQPTRASIASVSASPLPHALLNNFAQSPMLVSASCGISTAVPTPTQTQPLPIQTPAFVESLTPYKPVYANKDFLNALFTMPELSLFKINNSQLNSSQVAAKSLATSQFLAKLSDVAMLRESWLDFLDQINTELKKQESNVKLFLVASWISGLEPYAKSEKNSTPPLFTQSVFTSEVLRQISEANSNVFKKIQVIGSYAFKREIPFTGSLFTLVKAGADKTLPPHDVLEAFIAELLAYPENRPYVLFSFDQVNALYTKTAYFDTDSRRIFSYQFELLSPIVSLLARKTIPKAAVICAVDRTNGEIKSNFLDHLLQNPNPVAVDAITDLSRFSSFGNAVVSRKIAPALYDPVTFNTEIHPAGAKRVEVPALNFTEAYALIDGLRRSGKIKVRTSQHLAARFSADGTDSVAAGSLSKLSQNFVQKSVMVTQ</sequence>
<evidence type="ECO:0000256" key="1">
    <source>
        <dbReference type="ARBA" id="ARBA00004173"/>
    </source>
</evidence>
<dbReference type="PANTHER" id="PTHR12810:SF0">
    <property type="entry name" value="SMALL RIBOSOMAL SUBUNIT PROTEIN MS29"/>
    <property type="match status" value="1"/>
</dbReference>
<comment type="subcellular location">
    <subcellularLocation>
        <location evidence="1">Mitochondrion</location>
    </subcellularLocation>
</comment>
<accession>A0AAD5T7B0</accession>
<comment type="similarity">
    <text evidence="2">Belongs to the mitochondrion-specific ribosomal protein mS29 family.</text>
</comment>
<evidence type="ECO:0000256" key="3">
    <source>
        <dbReference type="ARBA" id="ARBA00022946"/>
    </source>
</evidence>
<keyword evidence="9" id="KW-1185">Reference proteome</keyword>
<protein>
    <recommendedName>
        <fullName evidence="7">Small ribosomal subunit protein mS29</fullName>
    </recommendedName>
</protein>
<comment type="caution">
    <text evidence="8">The sequence shown here is derived from an EMBL/GenBank/DDBJ whole genome shotgun (WGS) entry which is preliminary data.</text>
</comment>
<evidence type="ECO:0000313" key="9">
    <source>
        <dbReference type="Proteomes" id="UP001211907"/>
    </source>
</evidence>
<proteinExistence type="inferred from homology"/>
<name>A0AAD5T7B0_9FUNG</name>
<dbReference type="Proteomes" id="UP001211907">
    <property type="component" value="Unassembled WGS sequence"/>
</dbReference>
<evidence type="ECO:0000313" key="8">
    <source>
        <dbReference type="EMBL" id="KAJ3133277.1"/>
    </source>
</evidence>
<keyword evidence="3" id="KW-0809">Transit peptide</keyword>
<evidence type="ECO:0000256" key="6">
    <source>
        <dbReference type="ARBA" id="ARBA00023274"/>
    </source>
</evidence>
<evidence type="ECO:0000256" key="5">
    <source>
        <dbReference type="ARBA" id="ARBA00023128"/>
    </source>
</evidence>
<organism evidence="8 9">
    <name type="scientific">Physocladia obscura</name>
    <dbReference type="NCBI Taxonomy" id="109957"/>
    <lineage>
        <taxon>Eukaryota</taxon>
        <taxon>Fungi</taxon>
        <taxon>Fungi incertae sedis</taxon>
        <taxon>Chytridiomycota</taxon>
        <taxon>Chytridiomycota incertae sedis</taxon>
        <taxon>Chytridiomycetes</taxon>
        <taxon>Chytridiales</taxon>
        <taxon>Chytriomycetaceae</taxon>
        <taxon>Physocladia</taxon>
    </lineage>
</organism>
<dbReference type="AlphaFoldDB" id="A0AAD5T7B0"/>
<dbReference type="Pfam" id="PF10236">
    <property type="entry name" value="DAP3"/>
    <property type="match status" value="1"/>
</dbReference>
<gene>
    <name evidence="8" type="ORF">HK100_004538</name>
</gene>
<dbReference type="EMBL" id="JADGJH010000222">
    <property type="protein sequence ID" value="KAJ3133277.1"/>
    <property type="molecule type" value="Genomic_DNA"/>
</dbReference>
<dbReference type="GO" id="GO:0005763">
    <property type="term" value="C:mitochondrial small ribosomal subunit"/>
    <property type="evidence" value="ECO:0007669"/>
    <property type="project" value="TreeGrafter"/>
</dbReference>
<keyword evidence="6" id="KW-0687">Ribonucleoprotein</keyword>
<keyword evidence="5" id="KW-0496">Mitochondrion</keyword>
<evidence type="ECO:0000256" key="4">
    <source>
        <dbReference type="ARBA" id="ARBA00022980"/>
    </source>
</evidence>
<evidence type="ECO:0000256" key="2">
    <source>
        <dbReference type="ARBA" id="ARBA00009863"/>
    </source>
</evidence>
<feature type="non-terminal residue" evidence="8">
    <location>
        <position position="442"/>
    </location>
</feature>
<keyword evidence="4" id="KW-0689">Ribosomal protein</keyword>